<dbReference type="OrthoDB" id="1795295at2"/>
<proteinExistence type="predicted"/>
<evidence type="ECO:0000313" key="2">
    <source>
        <dbReference type="Proteomes" id="UP000027946"/>
    </source>
</evidence>
<reference evidence="1 2" key="1">
    <citation type="submission" date="2014-03" db="EMBL/GenBank/DDBJ databases">
        <title>Genome sequence of Clostridium litorale W6, DSM 5388.</title>
        <authorList>
            <person name="Poehlein A."/>
            <person name="Jagirdar A."/>
            <person name="Khonsari B."/>
            <person name="Chibani C.M."/>
            <person name="Gutierrez Gutierrez D.A."/>
            <person name="Davydova E."/>
            <person name="Alghaithi H.S."/>
            <person name="Nair K.P."/>
            <person name="Dhamotharan K."/>
            <person name="Chandran L."/>
            <person name="G W."/>
            <person name="Daniel R."/>
        </authorList>
    </citation>
    <scope>NUCLEOTIDE SEQUENCE [LARGE SCALE GENOMIC DNA]</scope>
    <source>
        <strain evidence="1 2">W6</strain>
        <plasmid evidence="1">CLIT_20p</plasmid>
    </source>
</reference>
<keyword evidence="1" id="KW-0614">Plasmid</keyword>
<comment type="caution">
    <text evidence="1">The sequence shown here is derived from an EMBL/GenBank/DDBJ whole genome shotgun (WGS) entry which is preliminary data.</text>
</comment>
<organism evidence="1 2">
    <name type="scientific">Peptoclostridium litorale DSM 5388</name>
    <dbReference type="NCBI Taxonomy" id="1121324"/>
    <lineage>
        <taxon>Bacteria</taxon>
        <taxon>Bacillati</taxon>
        <taxon>Bacillota</taxon>
        <taxon>Clostridia</taxon>
        <taxon>Peptostreptococcales</taxon>
        <taxon>Peptoclostridiaceae</taxon>
        <taxon>Peptoclostridium</taxon>
    </lineage>
</organism>
<dbReference type="AlphaFoldDB" id="A0A069RKZ4"/>
<geneLocation type="plasmid" evidence="1">
    <name>CLIT_20p</name>
</geneLocation>
<sequence length="250" mass="28318">MLEKAAHEYINYSGHYYNIDELITNFVIREIYDSFKWDVVLGEGEVTGFTRFVKKYDEYKYLAEFFGNELSPGAIVKDKEGNTLNTIHMMATIGVGLFGTPGVNADYFGWAGDVMTGAKNIYDYKRRMDVSREEAAKEIIGVNTSISSCSLDDLYSDVDSYNIMKRYKGSGGNTPGSYLISIFEDYYTRGNRNRFKDFYDSLGGKSGFAEYVENTLSEYILKKVLGGNAGRYEIKAAGNRFVEIIEEKAR</sequence>
<dbReference type="EMBL" id="JJMM01000001">
    <property type="protein sequence ID" value="KDR96790.1"/>
    <property type="molecule type" value="Genomic_DNA"/>
</dbReference>
<name>A0A069RKZ4_PEPLI</name>
<gene>
    <name evidence="1" type="ORF">CLIT_20p00030</name>
</gene>
<protein>
    <submittedName>
        <fullName evidence="1">Uncharacterized protein</fullName>
    </submittedName>
</protein>
<dbReference type="Proteomes" id="UP000027946">
    <property type="component" value="Unassembled WGS sequence"/>
</dbReference>
<accession>A0A069RKZ4</accession>
<dbReference type="RefSeq" id="WP_159434355.1">
    <property type="nucleotide sequence ID" value="NZ_FSRH01000022.1"/>
</dbReference>
<keyword evidence="2" id="KW-1185">Reference proteome</keyword>
<evidence type="ECO:0000313" key="1">
    <source>
        <dbReference type="EMBL" id="KDR96790.1"/>
    </source>
</evidence>